<evidence type="ECO:0000256" key="8">
    <source>
        <dbReference type="SAM" id="MobiDB-lite"/>
    </source>
</evidence>
<dbReference type="GO" id="GO:0031080">
    <property type="term" value="C:nuclear pore outer ring"/>
    <property type="evidence" value="ECO:0007669"/>
    <property type="project" value="TreeGrafter"/>
</dbReference>
<keyword evidence="6" id="KW-0811">Translocation</keyword>
<evidence type="ECO:0000256" key="6">
    <source>
        <dbReference type="ARBA" id="ARBA00023010"/>
    </source>
</evidence>
<dbReference type="GO" id="GO:0006606">
    <property type="term" value="P:protein import into nucleus"/>
    <property type="evidence" value="ECO:0007669"/>
    <property type="project" value="TreeGrafter"/>
</dbReference>
<dbReference type="InterPro" id="IPR007187">
    <property type="entry name" value="Nucleoporin_Nup133/Nup155_C"/>
</dbReference>
<reference evidence="11" key="1">
    <citation type="submission" date="2023-06" db="EMBL/GenBank/DDBJ databases">
        <title>Genome-scale phylogeny and comparative genomics of the fungal order Sordariales.</title>
        <authorList>
            <consortium name="Lawrence Berkeley National Laboratory"/>
            <person name="Hensen N."/>
            <person name="Bonometti L."/>
            <person name="Westerberg I."/>
            <person name="Brannstrom I.O."/>
            <person name="Guillou S."/>
            <person name="Cros-Aarteil S."/>
            <person name="Calhoun S."/>
            <person name="Haridas S."/>
            <person name="Kuo A."/>
            <person name="Mondo S."/>
            <person name="Pangilinan J."/>
            <person name="Riley R."/>
            <person name="Labutti K."/>
            <person name="Andreopoulos B."/>
            <person name="Lipzen A."/>
            <person name="Chen C."/>
            <person name="Yanf M."/>
            <person name="Daum C."/>
            <person name="Ng V."/>
            <person name="Clum A."/>
            <person name="Steindorff A."/>
            <person name="Ohm R."/>
            <person name="Martin F."/>
            <person name="Silar P."/>
            <person name="Natvig D."/>
            <person name="Lalanne C."/>
            <person name="Gautier V."/>
            <person name="Ament-Velasquez S.L."/>
            <person name="Kruys A."/>
            <person name="Hutchinson M.I."/>
            <person name="Powell A.J."/>
            <person name="Barry K."/>
            <person name="Miller A.N."/>
            <person name="Grigoriev I.V."/>
            <person name="Debuchy R."/>
            <person name="Gladieux P."/>
            <person name="Thoren M.H."/>
            <person name="Johannesson H."/>
        </authorList>
    </citation>
    <scope>NUCLEOTIDE SEQUENCE</scope>
    <source>
        <strain evidence="11">PSN4</strain>
    </source>
</reference>
<keyword evidence="7" id="KW-0539">Nucleus</keyword>
<evidence type="ECO:0000259" key="9">
    <source>
        <dbReference type="Pfam" id="PF03177"/>
    </source>
</evidence>
<dbReference type="GO" id="GO:0016973">
    <property type="term" value="P:poly(A)+ mRNA export from nucleus"/>
    <property type="evidence" value="ECO:0007669"/>
    <property type="project" value="TreeGrafter"/>
</dbReference>
<evidence type="ECO:0000256" key="4">
    <source>
        <dbReference type="ARBA" id="ARBA00022816"/>
    </source>
</evidence>
<comment type="subcellular location">
    <subcellularLocation>
        <location evidence="1">Nucleus envelope</location>
    </subcellularLocation>
</comment>
<dbReference type="GO" id="GO:0000972">
    <property type="term" value="P:transcription-dependent tethering of RNA polymerase II gene DNA at nuclear periphery"/>
    <property type="evidence" value="ECO:0007669"/>
    <property type="project" value="TreeGrafter"/>
</dbReference>
<evidence type="ECO:0000256" key="3">
    <source>
        <dbReference type="ARBA" id="ARBA00022448"/>
    </source>
</evidence>
<sequence>MFSPSLHEGGPAKGTRSSRRRQRPLSSDTSLQQPKAKRQRLPLSETTFVNPDAAPEMFEVKPDKIDIPLKRDGLEAIAAPRKELSFRSKKPKVGERTGKGDGSVILTQNNAYTVSKLPGLPDRLRADAQNRQHGAIYSSTGYALTLTHTHAFVWPYTSSTASPETFTFTLPYPSKHASDPLPLGSLVSPSSASEEPGLVIVMPVSGKIAYWESISNAATLDFIRQQRSGVEDSISGMFSGEHVVQIINAESAGFILAFSSGRLAYMNVRDSHGRPAISVQFLRSGLSNSSGGFFGSLRNALSSTSLRGDIAAVRTSQGSTVGERVVVAATSRGRLSSWKVQRGGRHDLLTDVDIKEDLLRSIHQADPDTQLFPPESFEVVDFTFVPRGLERKYVDMNRLSQALSYDQDELQHLLLLISVSNRQQVKYSLVEVVMSAKEASIGMVRPLTSDFTPVRASAASKPRVYLPRPGLVAFVVLDRAVVIASMAAPPDSPDSQLQEDSHIIPATFEDVIDFRDEGEIQVTGSGIEEPAGSEKDDQRERPHRHRTKNPAAVLLLQGVGTIRVAVADVDRFASDKPPEVTAKSKLEQAVFFGMKTDNPLVFQGRRELPFSPQQIGNAAIELSHEIVSSKTSYIVNLPASLDNNMKTRVAYLDRLISILDIKLLDMRTRSILLYNAEKMAVATWIWQQHQQFLAERPEGDKKTLVSETAVYINEQQKTEPNPAIGQVDPVRHWFLNDVWRLDIFIAWGYQLIKYTWAEHSTDNEGLNRLLWEAVVIMNGALRAAHEYRNENWHFYGVDPQQAAGGDAIPEPWTSTVFITTNLKRLIEFCYEWLNKWSVPDRERAQVNGRVLESIKKTLPALTDRYFTALNEYIRWASERDDPEIQERGKNYQRAYANDTYEKILRLKEFDLWEDAIELAKKYSAFDSLAEVYVQLILSHEHKAEALPISTEAAAKELRGADKKKQEMGALFTRYGEKFAYRAYEVLLENSGVQAVLEFPYDNHGYATRFLRTKPELAKISWINDIEREKDIDHAAETLLDLGLSREQQVWNKKIELSLGKLALLAEEAEPSVNGDSTANGYSDSEARHGANLEKIDRELTLIKIQDLLYSQILPTIEEAVDEAAALELALKEHGVLIPKKHKVLSQIFEDGMMRLLKHEALQPFTLIDLLTLAYLPPGHIDAIGGDQFFWALQVARYGLKGEERRDAERLIWRRCLIRDDWKHVNETNDKNDSDQLAAIGQTTAYRCMFSIANEDLPKDGHLPYVKPSDALGVFTTQLDRRFSSMDETFQNKLLDVMKADDAKLRTYVEKHQLEAWYISVKECADRTVADAYRRLTAAIQGTDPDRPVLFGGLGSQPLEL</sequence>
<dbReference type="PANTHER" id="PTHR13405:SF11">
    <property type="entry name" value="NUCLEAR PORE COMPLEX PROTEIN NUP133"/>
    <property type="match status" value="1"/>
</dbReference>
<keyword evidence="4" id="KW-0509">mRNA transport</keyword>
<gene>
    <name evidence="11" type="ORF">QBC47DRAFT_88143</name>
</gene>
<name>A0AAJ0F285_9PEZI</name>
<evidence type="ECO:0000256" key="7">
    <source>
        <dbReference type="ARBA" id="ARBA00023242"/>
    </source>
</evidence>
<evidence type="ECO:0000259" key="10">
    <source>
        <dbReference type="Pfam" id="PF08801"/>
    </source>
</evidence>
<keyword evidence="5" id="KW-0653">Protein transport</keyword>
<dbReference type="SUPFAM" id="SSF117289">
    <property type="entry name" value="Nucleoporin domain"/>
    <property type="match status" value="1"/>
</dbReference>
<evidence type="ECO:0000256" key="2">
    <source>
        <dbReference type="ARBA" id="ARBA00005569"/>
    </source>
</evidence>
<dbReference type="FunFam" id="2.130.10.10:FF:001057">
    <property type="entry name" value="Nuclear pore complex subunit Nup133, putative"/>
    <property type="match status" value="1"/>
</dbReference>
<accession>A0AAJ0F285</accession>
<dbReference type="Gene3D" id="1.20.58.1380">
    <property type="match status" value="1"/>
</dbReference>
<evidence type="ECO:0000256" key="1">
    <source>
        <dbReference type="ARBA" id="ARBA00004259"/>
    </source>
</evidence>
<dbReference type="EMBL" id="MU839844">
    <property type="protein sequence ID" value="KAK1750852.1"/>
    <property type="molecule type" value="Genomic_DNA"/>
</dbReference>
<dbReference type="Proteomes" id="UP001239445">
    <property type="component" value="Unassembled WGS sequence"/>
</dbReference>
<dbReference type="Gene3D" id="2.130.10.10">
    <property type="entry name" value="YVTN repeat-like/Quinoprotein amine dehydrogenase"/>
    <property type="match status" value="1"/>
</dbReference>
<protein>
    <submittedName>
        <fullName evidence="11">Non-repetitive/WGA-negative nucleoporin C-terminal-domain-containing protein</fullName>
    </submittedName>
</protein>
<feature type="domain" description="Nucleoporin Nup133/Nup155-like N-terminal" evidence="10">
    <location>
        <begin position="107"/>
        <end position="563"/>
    </location>
</feature>
<organism evidence="11 12">
    <name type="scientific">Echria macrotheca</name>
    <dbReference type="NCBI Taxonomy" id="438768"/>
    <lineage>
        <taxon>Eukaryota</taxon>
        <taxon>Fungi</taxon>
        <taxon>Dikarya</taxon>
        <taxon>Ascomycota</taxon>
        <taxon>Pezizomycotina</taxon>
        <taxon>Sordariomycetes</taxon>
        <taxon>Sordariomycetidae</taxon>
        <taxon>Sordariales</taxon>
        <taxon>Schizotheciaceae</taxon>
        <taxon>Echria</taxon>
    </lineage>
</organism>
<evidence type="ECO:0000256" key="5">
    <source>
        <dbReference type="ARBA" id="ARBA00022927"/>
    </source>
</evidence>
<keyword evidence="12" id="KW-1185">Reference proteome</keyword>
<feature type="domain" description="Nucleoporin Nup133/Nup155-like C-terminal" evidence="9">
    <location>
        <begin position="672"/>
        <end position="1317"/>
    </location>
</feature>
<evidence type="ECO:0000313" key="12">
    <source>
        <dbReference type="Proteomes" id="UP001239445"/>
    </source>
</evidence>
<dbReference type="Pfam" id="PF03177">
    <property type="entry name" value="Nucleoporin_C"/>
    <property type="match status" value="1"/>
</dbReference>
<dbReference type="GO" id="GO:0017056">
    <property type="term" value="F:structural constituent of nuclear pore"/>
    <property type="evidence" value="ECO:0007669"/>
    <property type="project" value="InterPro"/>
</dbReference>
<dbReference type="InterPro" id="IPR037624">
    <property type="entry name" value="Nup133-like"/>
</dbReference>
<dbReference type="PANTHER" id="PTHR13405">
    <property type="entry name" value="NUCLEAR PORE COMPLEX PROTEIN NUP133"/>
    <property type="match status" value="1"/>
</dbReference>
<keyword evidence="3" id="KW-0813">Transport</keyword>
<proteinExistence type="inferred from homology"/>
<comment type="caution">
    <text evidence="11">The sequence shown here is derived from an EMBL/GenBank/DDBJ whole genome shotgun (WGS) entry which is preliminary data.</text>
</comment>
<dbReference type="InterPro" id="IPR014908">
    <property type="entry name" value="Nucleoporin_Nup133/Nup155_N"/>
</dbReference>
<dbReference type="Pfam" id="PF08801">
    <property type="entry name" value="Nucleoporin_N"/>
    <property type="match status" value="1"/>
</dbReference>
<feature type="region of interest" description="Disordered" evidence="8">
    <location>
        <begin position="1"/>
        <end position="51"/>
    </location>
</feature>
<dbReference type="InterPro" id="IPR015943">
    <property type="entry name" value="WD40/YVTN_repeat-like_dom_sf"/>
</dbReference>
<comment type="similarity">
    <text evidence="2">Belongs to the nucleoporin Nup133 family.</text>
</comment>
<evidence type="ECO:0000313" key="11">
    <source>
        <dbReference type="EMBL" id="KAK1750852.1"/>
    </source>
</evidence>
<feature type="region of interest" description="Disordered" evidence="8">
    <location>
        <begin position="522"/>
        <end position="549"/>
    </location>
</feature>